<sequence>MTNKPVDKLNNPVDSPIFTTEIINNTDVKRLENVGDVYLFGPKLGMGEFGTIREVIEIRTNKTFAMKLIPLYDFKRNFHNIMKEINILLDLTNIRDNLSTGSFNLSTGSFNLSPCYYDYFIIELDEDYIAILMEMIDGYTLQDIVDRKMSKTSKPYLSKQLFLTISLWLFSAIRQIHSLDIVHRDIKNSNIMVERDSDKLVLIDFGFACYLKPSNGFKCELKA</sequence>
<gene>
    <name evidence="4" type="ORF">S01H4_37846</name>
</gene>
<dbReference type="InterPro" id="IPR017441">
    <property type="entry name" value="Protein_kinase_ATP_BS"/>
</dbReference>
<feature type="domain" description="Protein kinase" evidence="3">
    <location>
        <begin position="38"/>
        <end position="223"/>
    </location>
</feature>
<reference evidence="4" key="1">
    <citation type="journal article" date="2014" name="Front. Microbiol.">
        <title>High frequency of phylogenetically diverse reductive dehalogenase-homologous genes in deep subseafloor sedimentary metagenomes.</title>
        <authorList>
            <person name="Kawai M."/>
            <person name="Futagami T."/>
            <person name="Toyoda A."/>
            <person name="Takaki Y."/>
            <person name="Nishi S."/>
            <person name="Hori S."/>
            <person name="Arai W."/>
            <person name="Tsubouchi T."/>
            <person name="Morono Y."/>
            <person name="Uchiyama I."/>
            <person name="Ito T."/>
            <person name="Fujiyama A."/>
            <person name="Inagaki F."/>
            <person name="Takami H."/>
        </authorList>
    </citation>
    <scope>NUCLEOTIDE SEQUENCE</scope>
    <source>
        <strain evidence="4">Expedition CK06-06</strain>
    </source>
</reference>
<evidence type="ECO:0000256" key="1">
    <source>
        <dbReference type="ARBA" id="ARBA00022741"/>
    </source>
</evidence>
<dbReference type="PROSITE" id="PS50011">
    <property type="entry name" value="PROTEIN_KINASE_DOM"/>
    <property type="match status" value="1"/>
</dbReference>
<keyword evidence="2" id="KW-0067">ATP-binding</keyword>
<dbReference type="CDD" id="cd00180">
    <property type="entry name" value="PKc"/>
    <property type="match status" value="1"/>
</dbReference>
<evidence type="ECO:0000313" key="4">
    <source>
        <dbReference type="EMBL" id="GAH03190.1"/>
    </source>
</evidence>
<dbReference type="GO" id="GO:0004674">
    <property type="term" value="F:protein serine/threonine kinase activity"/>
    <property type="evidence" value="ECO:0007669"/>
    <property type="project" value="TreeGrafter"/>
</dbReference>
<accession>X1D4J0</accession>
<dbReference type="Pfam" id="PF00069">
    <property type="entry name" value="Pkinase"/>
    <property type="match status" value="1"/>
</dbReference>
<dbReference type="AlphaFoldDB" id="X1D4J0"/>
<dbReference type="Gene3D" id="3.30.200.20">
    <property type="entry name" value="Phosphorylase Kinase, domain 1"/>
    <property type="match status" value="1"/>
</dbReference>
<dbReference type="InterPro" id="IPR008271">
    <property type="entry name" value="Ser/Thr_kinase_AS"/>
</dbReference>
<evidence type="ECO:0000256" key="2">
    <source>
        <dbReference type="ARBA" id="ARBA00022840"/>
    </source>
</evidence>
<dbReference type="Gene3D" id="1.10.510.10">
    <property type="entry name" value="Transferase(Phosphotransferase) domain 1"/>
    <property type="match status" value="1"/>
</dbReference>
<dbReference type="InterPro" id="IPR000719">
    <property type="entry name" value="Prot_kinase_dom"/>
</dbReference>
<dbReference type="GO" id="GO:0005524">
    <property type="term" value="F:ATP binding"/>
    <property type="evidence" value="ECO:0007669"/>
    <property type="project" value="UniProtKB-KW"/>
</dbReference>
<dbReference type="EMBL" id="BART01020358">
    <property type="protein sequence ID" value="GAH03190.1"/>
    <property type="molecule type" value="Genomic_DNA"/>
</dbReference>
<dbReference type="SMART" id="SM00220">
    <property type="entry name" value="S_TKc"/>
    <property type="match status" value="1"/>
</dbReference>
<evidence type="ECO:0000259" key="3">
    <source>
        <dbReference type="PROSITE" id="PS50011"/>
    </source>
</evidence>
<dbReference type="PROSITE" id="PS00107">
    <property type="entry name" value="PROTEIN_KINASE_ATP"/>
    <property type="match status" value="1"/>
</dbReference>
<dbReference type="SUPFAM" id="SSF56112">
    <property type="entry name" value="Protein kinase-like (PK-like)"/>
    <property type="match status" value="1"/>
</dbReference>
<protein>
    <recommendedName>
        <fullName evidence="3">Protein kinase domain-containing protein</fullName>
    </recommendedName>
</protein>
<organism evidence="4">
    <name type="scientific">marine sediment metagenome</name>
    <dbReference type="NCBI Taxonomy" id="412755"/>
    <lineage>
        <taxon>unclassified sequences</taxon>
        <taxon>metagenomes</taxon>
        <taxon>ecological metagenomes</taxon>
    </lineage>
</organism>
<dbReference type="PANTHER" id="PTHR44167">
    <property type="entry name" value="OVARIAN-SPECIFIC SERINE/THREONINE-PROTEIN KINASE LOK-RELATED"/>
    <property type="match status" value="1"/>
</dbReference>
<dbReference type="GO" id="GO:0005634">
    <property type="term" value="C:nucleus"/>
    <property type="evidence" value="ECO:0007669"/>
    <property type="project" value="TreeGrafter"/>
</dbReference>
<dbReference type="InterPro" id="IPR011009">
    <property type="entry name" value="Kinase-like_dom_sf"/>
</dbReference>
<dbReference type="GO" id="GO:0044773">
    <property type="term" value="P:mitotic DNA damage checkpoint signaling"/>
    <property type="evidence" value="ECO:0007669"/>
    <property type="project" value="TreeGrafter"/>
</dbReference>
<comment type="caution">
    <text evidence="4">The sequence shown here is derived from an EMBL/GenBank/DDBJ whole genome shotgun (WGS) entry which is preliminary data.</text>
</comment>
<keyword evidence="1" id="KW-0547">Nucleotide-binding</keyword>
<dbReference type="PANTHER" id="PTHR44167:SF24">
    <property type="entry name" value="SERINE_THREONINE-PROTEIN KINASE CHK2"/>
    <property type="match status" value="1"/>
</dbReference>
<dbReference type="GO" id="GO:0005737">
    <property type="term" value="C:cytoplasm"/>
    <property type="evidence" value="ECO:0007669"/>
    <property type="project" value="TreeGrafter"/>
</dbReference>
<proteinExistence type="predicted"/>
<name>X1D4J0_9ZZZZ</name>
<feature type="non-terminal residue" evidence="4">
    <location>
        <position position="223"/>
    </location>
</feature>
<dbReference type="PROSITE" id="PS00108">
    <property type="entry name" value="PROTEIN_KINASE_ST"/>
    <property type="match status" value="1"/>
</dbReference>